<name>A0A3Q8II96_LEIDO</name>
<dbReference type="GO" id="GO:0008194">
    <property type="term" value="F:UDP-glycosyltransferase activity"/>
    <property type="evidence" value="ECO:0007669"/>
    <property type="project" value="InterPro"/>
</dbReference>
<evidence type="ECO:0000256" key="3">
    <source>
        <dbReference type="SAM" id="MobiDB-lite"/>
    </source>
</evidence>
<organism evidence="4 6">
    <name type="scientific">Leishmania donovani</name>
    <dbReference type="NCBI Taxonomy" id="5661"/>
    <lineage>
        <taxon>Eukaryota</taxon>
        <taxon>Discoba</taxon>
        <taxon>Euglenozoa</taxon>
        <taxon>Kinetoplastea</taxon>
        <taxon>Metakinetoplastina</taxon>
        <taxon>Trypanosomatida</taxon>
        <taxon>Trypanosomatidae</taxon>
        <taxon>Leishmaniinae</taxon>
        <taxon>Leishmania</taxon>
    </lineage>
</organism>
<reference evidence="4 6" key="1">
    <citation type="journal article" date="2018" name="Sci. Rep.">
        <title>A complete Leishmania donovani reference genome identifies novel genetic variations associated with virulence.</title>
        <authorList>
            <person name="Lypaczewski P."/>
            <person name="Hoshizaki J."/>
            <person name="Zhang W.-W."/>
            <person name="McCall L.-I."/>
            <person name="Torcivia-Rodriguez J."/>
            <person name="Simonyan V."/>
            <person name="Kaur A."/>
            <person name="Dewar K."/>
            <person name="Matlashewski G."/>
        </authorList>
    </citation>
    <scope>NUCLEOTIDE SEQUENCE [LARGE SCALE GENOMIC DNA]</scope>
    <source>
        <strain evidence="4 6">LdCL</strain>
    </source>
</reference>
<dbReference type="Proteomes" id="UP000274082">
    <property type="component" value="Chromosome 14"/>
</dbReference>
<dbReference type="InterPro" id="IPR050271">
    <property type="entry name" value="UDP-glycosyltransferase"/>
</dbReference>
<evidence type="ECO:0000313" key="5">
    <source>
        <dbReference type="EMBL" id="CAC5428588.1"/>
    </source>
</evidence>
<dbReference type="OrthoDB" id="5835829at2759"/>
<protein>
    <submittedName>
        <fullName evidence="4">UDP-glucoronosyl and UDP-glucosyl transferase, putative</fullName>
    </submittedName>
    <submittedName>
        <fullName evidence="5">UDP-glucoronosyl_and_UDP-glucosyl_transferase_put ative/Pfam:PF00201</fullName>
    </submittedName>
</protein>
<feature type="region of interest" description="Disordered" evidence="3">
    <location>
        <begin position="242"/>
        <end position="261"/>
    </location>
</feature>
<accession>A0A3Q8II96</accession>
<dbReference type="SUPFAM" id="SSF53756">
    <property type="entry name" value="UDP-Glycosyltransferase/glycogen phosphorylase"/>
    <property type="match status" value="1"/>
</dbReference>
<evidence type="ECO:0000256" key="2">
    <source>
        <dbReference type="ARBA" id="ARBA00022679"/>
    </source>
</evidence>
<dbReference type="AlphaFoldDB" id="A0A3Q8II96"/>
<evidence type="ECO:0000313" key="6">
    <source>
        <dbReference type="Proteomes" id="UP000274082"/>
    </source>
</evidence>
<dbReference type="VEuPathDB" id="TriTrypDB:LDHU3_14.0630"/>
<dbReference type="Gene3D" id="3.40.50.2000">
    <property type="entry name" value="Glycogen Phosphorylase B"/>
    <property type="match status" value="1"/>
</dbReference>
<sequence length="261" mass="28110">MGSCSQGVVYVNWGTLSLPDPGVEDRLQDALVEAAPLSVVWKRRTASARPPPPAARFYMTSWLPSTVAVLKHSNTRMFLTHCGVTSLLASVEAVVPNVGLPLFAGQADACQRVEEVGIRLPSSETKAFTRAGVVAVIAAVTENHSTPWCGSCGNCAPSPPHTAAHSALLTLSKVVSTTCSSEHNTPARARAYRFRCKSSTPSPRGRRLRWLVWVCVPRRLRGRCLPIPAVWSMLWRTTRPAKAKRGEDAAPSRAHVAAQGA</sequence>
<dbReference type="InterPro" id="IPR002213">
    <property type="entry name" value="UDP_glucos_trans"/>
</dbReference>
<keyword evidence="6" id="KW-1185">Reference proteome</keyword>
<dbReference type="PANTHER" id="PTHR48043">
    <property type="entry name" value="EG:EG0003.4 PROTEIN-RELATED"/>
    <property type="match status" value="1"/>
</dbReference>
<reference evidence="5" key="2">
    <citation type="submission" date="2020-06" db="EMBL/GenBank/DDBJ databases">
        <authorList>
            <person name="Camacho E."/>
            <person name="Gonzalez-de la Fuente S."/>
            <person name="Rastrojo A."/>
            <person name="Peiro-Pastor R."/>
            <person name="Solana JC."/>
            <person name="Tabera L."/>
            <person name="Gamarro F."/>
            <person name="Carrasco-Ramiro F."/>
            <person name="Requena JM."/>
            <person name="Aguado B."/>
        </authorList>
    </citation>
    <scope>NUCLEOTIDE SEQUENCE</scope>
</reference>
<evidence type="ECO:0000256" key="1">
    <source>
        <dbReference type="ARBA" id="ARBA00022676"/>
    </source>
</evidence>
<dbReference type="EMBL" id="LR812634">
    <property type="protein sequence ID" value="CAC5428588.1"/>
    <property type="molecule type" value="Genomic_DNA"/>
</dbReference>
<keyword evidence="1" id="KW-0328">Glycosyltransferase</keyword>
<gene>
    <name evidence="4" type="ORF">LdCL_140010200</name>
    <name evidence="5" type="ORF">LDHU3_14.0630</name>
</gene>
<keyword evidence="2 4" id="KW-0808">Transferase</keyword>
<dbReference type="PANTHER" id="PTHR48043:SF145">
    <property type="entry name" value="FI06409P-RELATED"/>
    <property type="match status" value="1"/>
</dbReference>
<proteinExistence type="predicted"/>
<dbReference type="Pfam" id="PF00201">
    <property type="entry name" value="UDPGT"/>
    <property type="match status" value="1"/>
</dbReference>
<dbReference type="VEuPathDB" id="TriTrypDB:LdCL_140010200"/>
<dbReference type="Proteomes" id="UP000601710">
    <property type="component" value="Chromosome 14"/>
</dbReference>
<evidence type="ECO:0000313" key="4">
    <source>
        <dbReference type="EMBL" id="AYU77294.1"/>
    </source>
</evidence>
<dbReference type="EMBL" id="CP029513">
    <property type="protein sequence ID" value="AYU77294.1"/>
    <property type="molecule type" value="Genomic_DNA"/>
</dbReference>